<comment type="caution">
    <text evidence="1">The sequence shown here is derived from an EMBL/GenBank/DDBJ whole genome shotgun (WGS) entry which is preliminary data.</text>
</comment>
<dbReference type="AlphaFoldDB" id="A0A016WV74"/>
<reference evidence="2" key="1">
    <citation type="journal article" date="2015" name="Nat. Genet.">
        <title>The genome and transcriptome of the zoonotic hookworm Ancylostoma ceylanicum identify infection-specific gene families.</title>
        <authorList>
            <person name="Schwarz E.M."/>
            <person name="Hu Y."/>
            <person name="Antoshechkin I."/>
            <person name="Miller M.M."/>
            <person name="Sternberg P.W."/>
            <person name="Aroian R.V."/>
        </authorList>
    </citation>
    <scope>NUCLEOTIDE SEQUENCE</scope>
    <source>
        <strain evidence="2">HY135</strain>
    </source>
</reference>
<name>A0A016WV74_9BILA</name>
<proteinExistence type="predicted"/>
<accession>A0A016WV74</accession>
<dbReference type="Proteomes" id="UP000024635">
    <property type="component" value="Unassembled WGS sequence"/>
</dbReference>
<gene>
    <name evidence="1" type="primary">Acey_s0491.g2391</name>
    <name evidence="1" type="ORF">Y032_0491g2391</name>
</gene>
<dbReference type="EMBL" id="JARK01000091">
    <property type="protein sequence ID" value="EYC43496.1"/>
    <property type="molecule type" value="Genomic_DNA"/>
</dbReference>
<protein>
    <submittedName>
        <fullName evidence="1">Uncharacterized protein</fullName>
    </submittedName>
</protein>
<evidence type="ECO:0000313" key="1">
    <source>
        <dbReference type="EMBL" id="EYC43496.1"/>
    </source>
</evidence>
<evidence type="ECO:0000313" key="2">
    <source>
        <dbReference type="Proteomes" id="UP000024635"/>
    </source>
</evidence>
<sequence length="141" mass="16396">MMTHHSKCKDVPDENRSISRDYSSDCFYVSENNTSLEWTSSVVRELLRFYWNNDHYKLLLENLAKTPTKPTNRLVLGRPNNICLDQRGFSMLLSTVERAIPNDPQMKNSGCDCHMPDEYCETWMSITASTRLQSQIPNRSE</sequence>
<keyword evidence="2" id="KW-1185">Reference proteome</keyword>
<dbReference type="OrthoDB" id="10264848at2759"/>
<organism evidence="1 2">
    <name type="scientific">Ancylostoma ceylanicum</name>
    <dbReference type="NCBI Taxonomy" id="53326"/>
    <lineage>
        <taxon>Eukaryota</taxon>
        <taxon>Metazoa</taxon>
        <taxon>Ecdysozoa</taxon>
        <taxon>Nematoda</taxon>
        <taxon>Chromadorea</taxon>
        <taxon>Rhabditida</taxon>
        <taxon>Rhabditina</taxon>
        <taxon>Rhabditomorpha</taxon>
        <taxon>Strongyloidea</taxon>
        <taxon>Ancylostomatidae</taxon>
        <taxon>Ancylostomatinae</taxon>
        <taxon>Ancylostoma</taxon>
    </lineage>
</organism>